<keyword evidence="1" id="KW-0472">Membrane</keyword>
<accession>A0A411WIR5</accession>
<protein>
    <submittedName>
        <fullName evidence="2">Uncharacterized protein</fullName>
    </submittedName>
</protein>
<evidence type="ECO:0000313" key="2">
    <source>
        <dbReference type="EMBL" id="QBH96066.1"/>
    </source>
</evidence>
<feature type="transmembrane region" description="Helical" evidence="1">
    <location>
        <begin position="58"/>
        <end position="78"/>
    </location>
</feature>
<dbReference type="OrthoDB" id="6434343at2"/>
<evidence type="ECO:0000256" key="1">
    <source>
        <dbReference type="SAM" id="Phobius"/>
    </source>
</evidence>
<keyword evidence="1" id="KW-0812">Transmembrane</keyword>
<dbReference type="Proteomes" id="UP000293154">
    <property type="component" value="Chromosome"/>
</dbReference>
<feature type="transmembrane region" description="Helical" evidence="1">
    <location>
        <begin position="98"/>
        <end position="121"/>
    </location>
</feature>
<dbReference type="KEGG" id="prag:EKN56_06435"/>
<sequence>MTQEFRGYTQGQFAGRDIVNNHYAPKDKIPWQQRPDDELKQMISLEKKKRLNAVKRKYINVPSIMFLLMMLLPLYMLYFVGSEILLYKDWSVLTRLSLFIQEHLIYVYSFLGVLVAVVFWVTKKTRLENRIIRESNINIDDITTVLKGRH</sequence>
<keyword evidence="1" id="KW-1133">Transmembrane helix</keyword>
<evidence type="ECO:0000313" key="3">
    <source>
        <dbReference type="Proteomes" id="UP000293154"/>
    </source>
</evidence>
<keyword evidence="3" id="KW-1185">Reference proteome</keyword>
<gene>
    <name evidence="2" type="ORF">EKN56_06435</name>
</gene>
<dbReference type="EMBL" id="CP034752">
    <property type="protein sequence ID" value="QBH96066.1"/>
    <property type="molecule type" value="Genomic_DNA"/>
</dbReference>
<name>A0A411WIR5_9GAMM</name>
<dbReference type="RefSeq" id="WP_130591020.1">
    <property type="nucleotide sequence ID" value="NZ_CP034752.1"/>
</dbReference>
<organism evidence="2 3">
    <name type="scientific">Limnobaculum zhutongyuii</name>
    <dbReference type="NCBI Taxonomy" id="2498113"/>
    <lineage>
        <taxon>Bacteria</taxon>
        <taxon>Pseudomonadati</taxon>
        <taxon>Pseudomonadota</taxon>
        <taxon>Gammaproteobacteria</taxon>
        <taxon>Enterobacterales</taxon>
        <taxon>Budviciaceae</taxon>
        <taxon>Limnobaculum</taxon>
    </lineage>
</organism>
<reference evidence="2 3" key="1">
    <citation type="submission" date="2019-03" db="EMBL/GenBank/DDBJ databases">
        <title>Pragia sp. nov. isolated from the gut tract of Carduelis flavirostris.</title>
        <authorList>
            <person name="Ge Y."/>
        </authorList>
    </citation>
    <scope>NUCLEOTIDE SEQUENCE [LARGE SCALE GENOMIC DNA]</scope>
    <source>
        <strain evidence="2 3">CF-458</strain>
    </source>
</reference>
<dbReference type="AlphaFoldDB" id="A0A411WIR5"/>
<proteinExistence type="predicted"/>